<gene>
    <name evidence="1" type="ORF">AACH11_03455</name>
</gene>
<dbReference type="EMBL" id="JBBUTF010000003">
    <property type="protein sequence ID" value="MEK8025016.1"/>
    <property type="molecule type" value="Genomic_DNA"/>
</dbReference>
<dbReference type="Proteomes" id="UP001368500">
    <property type="component" value="Unassembled WGS sequence"/>
</dbReference>
<proteinExistence type="predicted"/>
<evidence type="ECO:0000313" key="1">
    <source>
        <dbReference type="EMBL" id="MEK8025016.1"/>
    </source>
</evidence>
<reference evidence="1 2" key="1">
    <citation type="submission" date="2024-04" db="EMBL/GenBank/DDBJ databases">
        <title>Novel species of the genus Ideonella isolated from streams.</title>
        <authorList>
            <person name="Lu H."/>
        </authorList>
    </citation>
    <scope>NUCLEOTIDE SEQUENCE [LARGE SCALE GENOMIC DNA]</scope>
    <source>
        <strain evidence="1 2">BYS139W</strain>
    </source>
</reference>
<sequence>MALSIFNTGVAIAFNGTSSAAAIPKVSGVSVKRVRLVATQPCWVRLGVVGVVAAPGDILVQPADSIEVFISGNTHIAVVALSTGGTLGVSPVEDC</sequence>
<protein>
    <submittedName>
        <fullName evidence="1">Uncharacterized protein</fullName>
    </submittedName>
</protein>
<accession>A0ABU9B597</accession>
<comment type="caution">
    <text evidence="1">The sequence shown here is derived from an EMBL/GenBank/DDBJ whole genome shotgun (WGS) entry which is preliminary data.</text>
</comment>
<organism evidence="1 2">
    <name type="scientific">Pseudaquabacterium rugosum</name>
    <dbReference type="NCBI Taxonomy" id="2984194"/>
    <lineage>
        <taxon>Bacteria</taxon>
        <taxon>Pseudomonadati</taxon>
        <taxon>Pseudomonadota</taxon>
        <taxon>Betaproteobacteria</taxon>
        <taxon>Burkholderiales</taxon>
        <taxon>Sphaerotilaceae</taxon>
        <taxon>Pseudaquabacterium</taxon>
    </lineage>
</organism>
<evidence type="ECO:0000313" key="2">
    <source>
        <dbReference type="Proteomes" id="UP001368500"/>
    </source>
</evidence>
<keyword evidence="2" id="KW-1185">Reference proteome</keyword>
<dbReference type="RefSeq" id="WP_341372799.1">
    <property type="nucleotide sequence ID" value="NZ_JBBUTF010000003.1"/>
</dbReference>
<name>A0ABU9B597_9BURK</name>